<feature type="domain" description="DUF1549" evidence="1">
    <location>
        <begin position="162"/>
        <end position="366"/>
    </location>
</feature>
<dbReference type="GO" id="GO:0009055">
    <property type="term" value="F:electron transfer activity"/>
    <property type="evidence" value="ECO:0007669"/>
    <property type="project" value="InterPro"/>
</dbReference>
<gene>
    <name evidence="3" type="ORF">E3A20_13900</name>
</gene>
<comment type="caution">
    <text evidence="3">The sequence shown here is derived from an EMBL/GenBank/DDBJ whole genome shotgun (WGS) entry which is preliminary data.</text>
</comment>
<dbReference type="Proteomes" id="UP000321083">
    <property type="component" value="Unassembled WGS sequence"/>
</dbReference>
<evidence type="ECO:0000259" key="2">
    <source>
        <dbReference type="Pfam" id="PF07635"/>
    </source>
</evidence>
<dbReference type="PANTHER" id="PTHR35889:SF3">
    <property type="entry name" value="F-BOX DOMAIN-CONTAINING PROTEIN"/>
    <property type="match status" value="1"/>
</dbReference>
<dbReference type="InterPro" id="IPR036909">
    <property type="entry name" value="Cyt_c-like_dom_sf"/>
</dbReference>
<name>A0A5C6M444_9PLAN</name>
<evidence type="ECO:0008006" key="5">
    <source>
        <dbReference type="Google" id="ProtNLM"/>
    </source>
</evidence>
<dbReference type="Pfam" id="PF07635">
    <property type="entry name" value="PSCyt1"/>
    <property type="match status" value="1"/>
</dbReference>
<feature type="domain" description="Cytochrome C Planctomycete-type" evidence="2">
    <location>
        <begin position="52"/>
        <end position="112"/>
    </location>
</feature>
<dbReference type="PANTHER" id="PTHR35889">
    <property type="entry name" value="CYCLOINULO-OLIGOSACCHARIDE FRUCTANOTRANSFERASE-RELATED"/>
    <property type="match status" value="1"/>
</dbReference>
<evidence type="ECO:0000313" key="4">
    <source>
        <dbReference type="Proteomes" id="UP000321083"/>
    </source>
</evidence>
<accession>A0A5C6M444</accession>
<organism evidence="3 4">
    <name type="scientific">Planctomyces bekefii</name>
    <dbReference type="NCBI Taxonomy" id="1653850"/>
    <lineage>
        <taxon>Bacteria</taxon>
        <taxon>Pseudomonadati</taxon>
        <taxon>Planctomycetota</taxon>
        <taxon>Planctomycetia</taxon>
        <taxon>Planctomycetales</taxon>
        <taxon>Planctomycetaceae</taxon>
        <taxon>Planctomyces</taxon>
    </lineage>
</organism>
<dbReference type="Pfam" id="PF07583">
    <property type="entry name" value="PSCyt2"/>
    <property type="match status" value="1"/>
</dbReference>
<evidence type="ECO:0000259" key="1">
    <source>
        <dbReference type="Pfam" id="PF07583"/>
    </source>
</evidence>
<protein>
    <recommendedName>
        <fullName evidence="5">Cytochrome c domain-containing protein</fullName>
    </recommendedName>
</protein>
<keyword evidence="4" id="KW-1185">Reference proteome</keyword>
<reference evidence="3 4" key="2">
    <citation type="submission" date="2019-08" db="EMBL/GenBank/DDBJ databases">
        <authorList>
            <person name="Henke P."/>
        </authorList>
    </citation>
    <scope>NUCLEOTIDE SEQUENCE [LARGE SCALE GENOMIC DNA]</scope>
    <source>
        <strain evidence="3">Phe10_nw2017</strain>
    </source>
</reference>
<proteinExistence type="predicted"/>
<sequence length="405" mass="45210">MAVRLVTGRVVFLLAAVAVLLTQAGTGTVWAQQLPVSVSFDRDIRPILSDLCFTCHGPDESQRSSGLRLDERNGLFAERDGDSVVSPGNPAASLLVQRIVSADPDLQMPPPESQRHLTDGQKQLLSRWIQQGAKWSEHWAFVRPQLQVPPVTSNPGWCRNSIDQFVLARLESAGLQPSPEADRRTLIRRVTLDLTGLPPKLGEVEAFVADQSADAWERVVDRLLASPAYGEHMAVAWLDAARYADTSGYQNDGPRSMWRWRDWVIEAFNRNLSFDQFTVEQIAGDLLENPTLEQRIATGFNRNHRGNAEGGIIPEEYQVEYVADRVDTTFAVWQGLTMGCARCHDHKYDPLSQREYYQVFAWFNNLPNPESLPHPAAVPAPRHAIPRSAQRLPDSASANAPHHST</sequence>
<dbReference type="SUPFAM" id="SSF46626">
    <property type="entry name" value="Cytochrome c"/>
    <property type="match status" value="1"/>
</dbReference>
<feature type="non-terminal residue" evidence="3">
    <location>
        <position position="405"/>
    </location>
</feature>
<evidence type="ECO:0000313" key="3">
    <source>
        <dbReference type="EMBL" id="TWW09476.1"/>
    </source>
</evidence>
<dbReference type="EMBL" id="SRHE01000265">
    <property type="protein sequence ID" value="TWW09476.1"/>
    <property type="molecule type" value="Genomic_DNA"/>
</dbReference>
<dbReference type="AlphaFoldDB" id="A0A5C6M444"/>
<reference evidence="3 4" key="1">
    <citation type="submission" date="2019-08" db="EMBL/GenBank/DDBJ databases">
        <title>100 year-old enigma solved: identification of Planctomyces bekefii, the type genus and species of the phylum Planctomycetes.</title>
        <authorList>
            <person name="Svetlana D.N."/>
            <person name="Overmann J."/>
        </authorList>
    </citation>
    <scope>NUCLEOTIDE SEQUENCE [LARGE SCALE GENOMIC DNA]</scope>
    <source>
        <strain evidence="3">Phe10_nw2017</strain>
    </source>
</reference>
<dbReference type="GO" id="GO:0020037">
    <property type="term" value="F:heme binding"/>
    <property type="evidence" value="ECO:0007669"/>
    <property type="project" value="InterPro"/>
</dbReference>
<dbReference type="InterPro" id="IPR011444">
    <property type="entry name" value="DUF1549"/>
</dbReference>
<dbReference type="InterPro" id="IPR011429">
    <property type="entry name" value="Cyt_c_Planctomycete-type"/>
</dbReference>